<name>X0TGB5_9ZZZZ</name>
<protein>
    <submittedName>
        <fullName evidence="1">Uncharacterized protein</fullName>
    </submittedName>
</protein>
<sequence>NHDEWIFRQKNAISLAAYFNSHRMCMEYAEKAYKLKRQKPWKFSSL</sequence>
<dbReference type="EMBL" id="BARS01019589">
    <property type="protein sequence ID" value="GAF92583.1"/>
    <property type="molecule type" value="Genomic_DNA"/>
</dbReference>
<proteinExistence type="predicted"/>
<gene>
    <name evidence="1" type="ORF">S01H1_31720</name>
</gene>
<reference evidence="1" key="1">
    <citation type="journal article" date="2014" name="Front. Microbiol.">
        <title>High frequency of phylogenetically diverse reductive dehalogenase-homologous genes in deep subseafloor sedimentary metagenomes.</title>
        <authorList>
            <person name="Kawai M."/>
            <person name="Futagami T."/>
            <person name="Toyoda A."/>
            <person name="Takaki Y."/>
            <person name="Nishi S."/>
            <person name="Hori S."/>
            <person name="Arai W."/>
            <person name="Tsubouchi T."/>
            <person name="Morono Y."/>
            <person name="Uchiyama I."/>
            <person name="Ito T."/>
            <person name="Fujiyama A."/>
            <person name="Inagaki F."/>
            <person name="Takami H."/>
        </authorList>
    </citation>
    <scope>NUCLEOTIDE SEQUENCE</scope>
    <source>
        <strain evidence="1">Expedition CK06-06</strain>
    </source>
</reference>
<feature type="non-terminal residue" evidence="1">
    <location>
        <position position="1"/>
    </location>
</feature>
<evidence type="ECO:0000313" key="1">
    <source>
        <dbReference type="EMBL" id="GAF92583.1"/>
    </source>
</evidence>
<organism evidence="1">
    <name type="scientific">marine sediment metagenome</name>
    <dbReference type="NCBI Taxonomy" id="412755"/>
    <lineage>
        <taxon>unclassified sequences</taxon>
        <taxon>metagenomes</taxon>
        <taxon>ecological metagenomes</taxon>
    </lineage>
</organism>
<comment type="caution">
    <text evidence="1">The sequence shown here is derived from an EMBL/GenBank/DDBJ whole genome shotgun (WGS) entry which is preliminary data.</text>
</comment>
<accession>X0TGB5</accession>
<dbReference type="SUPFAM" id="SSF53756">
    <property type="entry name" value="UDP-Glycosyltransferase/glycogen phosphorylase"/>
    <property type="match status" value="1"/>
</dbReference>
<dbReference type="AlphaFoldDB" id="X0TGB5"/>